<evidence type="ECO:0000313" key="4">
    <source>
        <dbReference type="Proteomes" id="UP000035065"/>
    </source>
</evidence>
<keyword evidence="4" id="KW-1185">Reference proteome</keyword>
<comment type="caution">
    <text evidence="3">The sequence shown here is derived from an EMBL/GenBank/DDBJ whole genome shotgun (WGS) entry which is preliminary data.</text>
</comment>
<dbReference type="Proteomes" id="UP000035065">
    <property type="component" value="Unassembled WGS sequence"/>
</dbReference>
<sequence length="148" mass="14996">MDCDWGRPSDITWDLLLDGLQGLVPVVVGLGVGALGVPLVVPVLVVEVAAHGDGREDDDTAHGDDRDPSPASGETFALEPFFQLTAGGGGAEPSIERLLLVARPGVGGAAAACGTGHCQYSGPHAIAAFIGTDETIVPDVSSRQTAGR</sequence>
<feature type="region of interest" description="Disordered" evidence="1">
    <location>
        <begin position="54"/>
        <end position="74"/>
    </location>
</feature>
<feature type="transmembrane region" description="Helical" evidence="2">
    <location>
        <begin position="23"/>
        <end position="46"/>
    </location>
</feature>
<keyword evidence="2" id="KW-0812">Transmembrane</keyword>
<evidence type="ECO:0000256" key="1">
    <source>
        <dbReference type="SAM" id="MobiDB-lite"/>
    </source>
</evidence>
<dbReference type="EMBL" id="AEUD01000003">
    <property type="protein sequence ID" value="EGD56048.1"/>
    <property type="molecule type" value="Genomic_DNA"/>
</dbReference>
<dbReference type="RefSeq" id="WP_009678125.1">
    <property type="nucleotide sequence ID" value="NZ_AEUD01000003.1"/>
</dbReference>
<feature type="compositionally biased region" description="Basic and acidic residues" evidence="1">
    <location>
        <begin position="54"/>
        <end position="68"/>
    </location>
</feature>
<organism evidence="3 4">
    <name type="scientific">Gordonia neofelifaecis NRRL B-59395</name>
    <dbReference type="NCBI Taxonomy" id="644548"/>
    <lineage>
        <taxon>Bacteria</taxon>
        <taxon>Bacillati</taxon>
        <taxon>Actinomycetota</taxon>
        <taxon>Actinomycetes</taxon>
        <taxon>Mycobacteriales</taxon>
        <taxon>Gordoniaceae</taxon>
        <taxon>Gordonia</taxon>
    </lineage>
</organism>
<reference evidence="3 4" key="1">
    <citation type="journal article" date="2011" name="J. Bacteriol.">
        <title>Draft Genome Sequence of Gordonia neofelifaecis NRRL B-59395, a Cholesterol-Degrading Actinomycete.</title>
        <authorList>
            <person name="Ge F."/>
            <person name="Li W."/>
            <person name="Chen G."/>
            <person name="Liu Y."/>
            <person name="Zhang G."/>
            <person name="Yong B."/>
            <person name="Wang Q."/>
            <person name="Wang N."/>
            <person name="Huang Z."/>
            <person name="Li W."/>
            <person name="Wang J."/>
            <person name="Wu C."/>
            <person name="Xie Q."/>
            <person name="Liu G."/>
        </authorList>
    </citation>
    <scope>NUCLEOTIDE SEQUENCE [LARGE SCALE GENOMIC DNA]</scope>
    <source>
        <strain evidence="3 4">NRRL B-59395</strain>
    </source>
</reference>
<gene>
    <name evidence="3" type="ORF">SCNU_04291</name>
</gene>
<keyword evidence="2" id="KW-1133">Transmembrane helix</keyword>
<evidence type="ECO:0000256" key="2">
    <source>
        <dbReference type="SAM" id="Phobius"/>
    </source>
</evidence>
<dbReference type="AlphaFoldDB" id="F1YG75"/>
<keyword evidence="2" id="KW-0472">Membrane</keyword>
<accession>F1YG75</accession>
<evidence type="ECO:0000313" key="3">
    <source>
        <dbReference type="EMBL" id="EGD56048.1"/>
    </source>
</evidence>
<name>F1YG75_9ACTN</name>
<proteinExistence type="predicted"/>
<protein>
    <submittedName>
        <fullName evidence="3">Uncharacterized protein</fullName>
    </submittedName>
</protein>
<dbReference type="STRING" id="644548.SCNU_04291"/>